<proteinExistence type="predicted"/>
<sequence length="150" mass="17086">MNQGRREPAERLPDSLLEQLDALETAGLRAVRRYVAHRIETDRQPIADRIVEEATGEIIDIDDHGPYAIVRMRSPVQPEENTDSPLVSLYHVRREKRFDDSDALNWSFLIDTREGGKLECHHCGASIDRTASTCAHCGASTPDRDHWRNQ</sequence>
<organism evidence="1 2">
    <name type="scientific">Halovivax asiaticus JCM 14624</name>
    <dbReference type="NCBI Taxonomy" id="1227490"/>
    <lineage>
        <taxon>Archaea</taxon>
        <taxon>Methanobacteriati</taxon>
        <taxon>Methanobacteriota</taxon>
        <taxon>Stenosarchaea group</taxon>
        <taxon>Halobacteria</taxon>
        <taxon>Halobacteriales</taxon>
        <taxon>Natrialbaceae</taxon>
        <taxon>Halovivax</taxon>
    </lineage>
</organism>
<comment type="caution">
    <text evidence="1">The sequence shown here is derived from an EMBL/GenBank/DDBJ whole genome shotgun (WGS) entry which is preliminary data.</text>
</comment>
<protein>
    <recommendedName>
        <fullName evidence="3">Zinc-ribbon domain-containing protein</fullName>
    </recommendedName>
</protein>
<dbReference type="STRING" id="1227490.C479_13248"/>
<dbReference type="OrthoDB" id="237450at2157"/>
<dbReference type="RefSeq" id="WP_007703486.1">
    <property type="nucleotide sequence ID" value="NZ_AOIQ01000021.1"/>
</dbReference>
<dbReference type="AlphaFoldDB" id="M0BCV7"/>
<keyword evidence="2" id="KW-1185">Reference proteome</keyword>
<reference evidence="1 2" key="1">
    <citation type="journal article" date="2014" name="PLoS Genet.">
        <title>Phylogenetically driven sequencing of extremely halophilic archaea reveals strategies for static and dynamic osmo-response.</title>
        <authorList>
            <person name="Becker E.A."/>
            <person name="Seitzer P.M."/>
            <person name="Tritt A."/>
            <person name="Larsen D."/>
            <person name="Krusor M."/>
            <person name="Yao A.I."/>
            <person name="Wu D."/>
            <person name="Madern D."/>
            <person name="Eisen J.A."/>
            <person name="Darling A.E."/>
            <person name="Facciotti M.T."/>
        </authorList>
    </citation>
    <scope>NUCLEOTIDE SEQUENCE [LARGE SCALE GENOMIC DNA]</scope>
    <source>
        <strain evidence="1 2">JCM 14624</strain>
    </source>
</reference>
<gene>
    <name evidence="1" type="ORF">C479_13248</name>
</gene>
<name>M0BCV7_9EURY</name>
<evidence type="ECO:0000313" key="2">
    <source>
        <dbReference type="Proteomes" id="UP000011560"/>
    </source>
</evidence>
<evidence type="ECO:0008006" key="3">
    <source>
        <dbReference type="Google" id="ProtNLM"/>
    </source>
</evidence>
<evidence type="ECO:0000313" key="1">
    <source>
        <dbReference type="EMBL" id="ELZ08307.1"/>
    </source>
</evidence>
<dbReference type="EMBL" id="AOIQ01000021">
    <property type="protein sequence ID" value="ELZ08307.1"/>
    <property type="molecule type" value="Genomic_DNA"/>
</dbReference>
<accession>M0BCV7</accession>
<dbReference type="Proteomes" id="UP000011560">
    <property type="component" value="Unassembled WGS sequence"/>
</dbReference>